<sequence>MKLDDTTSKALQSALISAESGVYADLIIKCGTDEYPVHKILICTRSPFFAKACDGPFKEGESGEIDLPDDDPEAVASMICFLYRGCYPRVEADAERPQLSKLGEAWNIETYGEETIALQDEYLCLHAKVYALAEKYQISGLKEMALRSFSFLIPRTISPHNFAEASEIVYTTTIDADRGLRDLVVDNLYTKAHFLDDEALKKLLKRLPDLTFDYVMYQHRHAEK</sequence>
<comment type="caution">
    <text evidence="2">The sequence shown here is derived from an EMBL/GenBank/DDBJ whole genome shotgun (WGS) entry which is preliminary data.</text>
</comment>
<dbReference type="Pfam" id="PF00651">
    <property type="entry name" value="BTB"/>
    <property type="match status" value="1"/>
</dbReference>
<dbReference type="Gene3D" id="3.30.710.10">
    <property type="entry name" value="Potassium Channel Kv1.1, Chain A"/>
    <property type="match status" value="1"/>
</dbReference>
<proteinExistence type="predicted"/>
<reference evidence="2 3" key="1">
    <citation type="submission" date="2015-09" db="EMBL/GenBank/DDBJ databases">
        <title>Draft genome of a European isolate of the apple canker pathogen Neonectria ditissima.</title>
        <authorList>
            <person name="Gomez-Cortecero A."/>
            <person name="Harrison R.J."/>
            <person name="Armitage A.D."/>
        </authorList>
    </citation>
    <scope>NUCLEOTIDE SEQUENCE [LARGE SCALE GENOMIC DNA]</scope>
    <source>
        <strain evidence="2 3">R09/05</strain>
    </source>
</reference>
<dbReference type="EMBL" id="LKCW01000043">
    <property type="protein sequence ID" value="KPM42721.1"/>
    <property type="molecule type" value="Genomic_DNA"/>
</dbReference>
<accession>A0A0P7BAR2</accession>
<evidence type="ECO:0000313" key="2">
    <source>
        <dbReference type="EMBL" id="KPM42721.1"/>
    </source>
</evidence>
<dbReference type="SUPFAM" id="SSF54695">
    <property type="entry name" value="POZ domain"/>
    <property type="match status" value="1"/>
</dbReference>
<dbReference type="STRING" id="78410.A0A0P7BAR2"/>
<protein>
    <recommendedName>
        <fullName evidence="1">BTB domain-containing protein</fullName>
    </recommendedName>
</protein>
<dbReference type="CDD" id="cd18186">
    <property type="entry name" value="BTB_POZ_ZBTB_KLHL-like"/>
    <property type="match status" value="1"/>
</dbReference>
<dbReference type="OrthoDB" id="6359816at2759"/>
<keyword evidence="3" id="KW-1185">Reference proteome</keyword>
<dbReference type="InterPro" id="IPR000210">
    <property type="entry name" value="BTB/POZ_dom"/>
</dbReference>
<dbReference type="AlphaFoldDB" id="A0A0P7BAR2"/>
<dbReference type="SMART" id="SM00225">
    <property type="entry name" value="BTB"/>
    <property type="match status" value="1"/>
</dbReference>
<evidence type="ECO:0000313" key="3">
    <source>
        <dbReference type="Proteomes" id="UP000050424"/>
    </source>
</evidence>
<dbReference type="PANTHER" id="PTHR47843">
    <property type="entry name" value="BTB DOMAIN-CONTAINING PROTEIN-RELATED"/>
    <property type="match status" value="1"/>
</dbReference>
<name>A0A0P7BAR2_9HYPO</name>
<gene>
    <name evidence="2" type="ORF">AK830_g3811</name>
</gene>
<evidence type="ECO:0000259" key="1">
    <source>
        <dbReference type="PROSITE" id="PS50097"/>
    </source>
</evidence>
<dbReference type="PANTHER" id="PTHR47843:SF5">
    <property type="entry name" value="BTB_POZ DOMAIN PROTEIN"/>
    <property type="match status" value="1"/>
</dbReference>
<feature type="domain" description="BTB" evidence="1">
    <location>
        <begin position="24"/>
        <end position="85"/>
    </location>
</feature>
<organism evidence="2 3">
    <name type="scientific">Neonectria ditissima</name>
    <dbReference type="NCBI Taxonomy" id="78410"/>
    <lineage>
        <taxon>Eukaryota</taxon>
        <taxon>Fungi</taxon>
        <taxon>Dikarya</taxon>
        <taxon>Ascomycota</taxon>
        <taxon>Pezizomycotina</taxon>
        <taxon>Sordariomycetes</taxon>
        <taxon>Hypocreomycetidae</taxon>
        <taxon>Hypocreales</taxon>
        <taxon>Nectriaceae</taxon>
        <taxon>Neonectria</taxon>
    </lineage>
</organism>
<dbReference type="Proteomes" id="UP000050424">
    <property type="component" value="Unassembled WGS sequence"/>
</dbReference>
<dbReference type="InterPro" id="IPR011333">
    <property type="entry name" value="SKP1/BTB/POZ_sf"/>
</dbReference>
<dbReference type="PROSITE" id="PS50097">
    <property type="entry name" value="BTB"/>
    <property type="match status" value="1"/>
</dbReference>